<dbReference type="AlphaFoldDB" id="A0A512AK27"/>
<dbReference type="Pfam" id="PF12833">
    <property type="entry name" value="HTH_18"/>
    <property type="match status" value="1"/>
</dbReference>
<name>A0A512AK27_9SPHN</name>
<dbReference type="SMART" id="SM00342">
    <property type="entry name" value="HTH_ARAC"/>
    <property type="match status" value="1"/>
</dbReference>
<sequence length="313" mass="33515">MSKRLLSRIDLDALFDQLRVEPIAFSECFIAPAWALAFSATPASGLHYVLHGEGELVLGSGAPVPFGPETLLVTPRDTPYRIQARPTPEARTGCGGVVAVTIDLGQPTLKRWQAGSDEPALKIVCGHFRAIQAGDRDLFGALDAPVVEHSGKDSVGSLMPLIRTELSGNNTGGRTMAAAMLRQVLVILLRRGLAEQQSWLGALDLVSDEQVMRAFSAMVHEPGAAHSVMSLAQLACLSRSAFIKRFQASFGHPPATVLRELRLLAAADRLLRSRASVEQVARGVGYASPSSFSRAFTTRFGVNPAAYQASAEE</sequence>
<dbReference type="InterPro" id="IPR011051">
    <property type="entry name" value="RmlC_Cupin_sf"/>
</dbReference>
<dbReference type="Pfam" id="PF12852">
    <property type="entry name" value="Cupin_6"/>
    <property type="match status" value="1"/>
</dbReference>
<dbReference type="Proteomes" id="UP000321464">
    <property type="component" value="Unassembled WGS sequence"/>
</dbReference>
<evidence type="ECO:0000256" key="3">
    <source>
        <dbReference type="ARBA" id="ARBA00023163"/>
    </source>
</evidence>
<evidence type="ECO:0000313" key="6">
    <source>
        <dbReference type="Proteomes" id="UP000321464"/>
    </source>
</evidence>
<organism evidence="5 6">
    <name type="scientific">Novosphingobium sediminis</name>
    <dbReference type="NCBI Taxonomy" id="707214"/>
    <lineage>
        <taxon>Bacteria</taxon>
        <taxon>Pseudomonadati</taxon>
        <taxon>Pseudomonadota</taxon>
        <taxon>Alphaproteobacteria</taxon>
        <taxon>Sphingomonadales</taxon>
        <taxon>Sphingomonadaceae</taxon>
        <taxon>Novosphingobium</taxon>
    </lineage>
</organism>
<dbReference type="PRINTS" id="PR00032">
    <property type="entry name" value="HTHARAC"/>
</dbReference>
<dbReference type="InterPro" id="IPR032783">
    <property type="entry name" value="AraC_lig"/>
</dbReference>
<keyword evidence="1" id="KW-0805">Transcription regulation</keyword>
<evidence type="ECO:0000256" key="1">
    <source>
        <dbReference type="ARBA" id="ARBA00023015"/>
    </source>
</evidence>
<dbReference type="PROSITE" id="PS01124">
    <property type="entry name" value="HTH_ARAC_FAMILY_2"/>
    <property type="match status" value="1"/>
</dbReference>
<dbReference type="Gene3D" id="1.10.10.60">
    <property type="entry name" value="Homeodomain-like"/>
    <property type="match status" value="1"/>
</dbReference>
<dbReference type="EMBL" id="BJYR01000012">
    <property type="protein sequence ID" value="GEO00055.1"/>
    <property type="molecule type" value="Genomic_DNA"/>
</dbReference>
<dbReference type="GO" id="GO:0003700">
    <property type="term" value="F:DNA-binding transcription factor activity"/>
    <property type="evidence" value="ECO:0007669"/>
    <property type="project" value="InterPro"/>
</dbReference>
<keyword evidence="6" id="KW-1185">Reference proteome</keyword>
<keyword evidence="3" id="KW-0804">Transcription</keyword>
<evidence type="ECO:0000256" key="2">
    <source>
        <dbReference type="ARBA" id="ARBA00023125"/>
    </source>
</evidence>
<dbReference type="SUPFAM" id="SSF51182">
    <property type="entry name" value="RmlC-like cupins"/>
    <property type="match status" value="1"/>
</dbReference>
<dbReference type="InterPro" id="IPR050204">
    <property type="entry name" value="AraC_XylS_family_regulators"/>
</dbReference>
<dbReference type="InterPro" id="IPR018062">
    <property type="entry name" value="HTH_AraC-typ_CS"/>
</dbReference>
<dbReference type="PROSITE" id="PS00041">
    <property type="entry name" value="HTH_ARAC_FAMILY_1"/>
    <property type="match status" value="1"/>
</dbReference>
<dbReference type="GO" id="GO:0043565">
    <property type="term" value="F:sequence-specific DNA binding"/>
    <property type="evidence" value="ECO:0007669"/>
    <property type="project" value="InterPro"/>
</dbReference>
<gene>
    <name evidence="5" type="ORF">NSE01_18870</name>
</gene>
<dbReference type="InterPro" id="IPR020449">
    <property type="entry name" value="Tscrpt_reg_AraC-type_HTH"/>
</dbReference>
<dbReference type="SUPFAM" id="SSF46689">
    <property type="entry name" value="Homeodomain-like"/>
    <property type="match status" value="1"/>
</dbReference>
<reference evidence="5 6" key="1">
    <citation type="submission" date="2019-07" db="EMBL/GenBank/DDBJ databases">
        <title>Whole genome shotgun sequence of Novosphingobium sediminis NBRC 106119.</title>
        <authorList>
            <person name="Hosoyama A."/>
            <person name="Uohara A."/>
            <person name="Ohji S."/>
            <person name="Ichikawa N."/>
        </authorList>
    </citation>
    <scope>NUCLEOTIDE SEQUENCE [LARGE SCALE GENOMIC DNA]</scope>
    <source>
        <strain evidence="5 6">NBRC 106119</strain>
    </source>
</reference>
<dbReference type="InterPro" id="IPR018060">
    <property type="entry name" value="HTH_AraC"/>
</dbReference>
<protein>
    <recommendedName>
        <fullName evidence="4">HTH araC/xylS-type domain-containing protein</fullName>
    </recommendedName>
</protein>
<evidence type="ECO:0000313" key="5">
    <source>
        <dbReference type="EMBL" id="GEO00055.1"/>
    </source>
</evidence>
<feature type="domain" description="HTH araC/xylS-type" evidence="4">
    <location>
        <begin position="209"/>
        <end position="310"/>
    </location>
</feature>
<dbReference type="PANTHER" id="PTHR46796">
    <property type="entry name" value="HTH-TYPE TRANSCRIPTIONAL ACTIVATOR RHAS-RELATED"/>
    <property type="match status" value="1"/>
</dbReference>
<dbReference type="InterPro" id="IPR009057">
    <property type="entry name" value="Homeodomain-like_sf"/>
</dbReference>
<proteinExistence type="predicted"/>
<evidence type="ECO:0000259" key="4">
    <source>
        <dbReference type="PROSITE" id="PS01124"/>
    </source>
</evidence>
<accession>A0A512AK27</accession>
<comment type="caution">
    <text evidence="5">The sequence shown here is derived from an EMBL/GenBank/DDBJ whole genome shotgun (WGS) entry which is preliminary data.</text>
</comment>
<keyword evidence="2" id="KW-0238">DNA-binding</keyword>
<dbReference type="PANTHER" id="PTHR46796:SF7">
    <property type="entry name" value="ARAC FAMILY TRANSCRIPTIONAL REGULATOR"/>
    <property type="match status" value="1"/>
</dbReference>
<dbReference type="RefSeq" id="WP_147159361.1">
    <property type="nucleotide sequence ID" value="NZ_BJYR01000012.1"/>
</dbReference>
<dbReference type="OrthoDB" id="9802263at2"/>